<reference evidence="1 2" key="1">
    <citation type="journal article" date="2020" name="Front. Microbiol.">
        <title>Single-cell genomics of novel Actinobacteria with the Wood-Ljungdahl pathway discovered in a serpentinizing system.</title>
        <authorList>
            <person name="Merino N."/>
            <person name="Kawai M."/>
            <person name="Boyd E.S."/>
            <person name="Colman D.R."/>
            <person name="McGlynn S.E."/>
            <person name="Nealson K.H."/>
            <person name="Kurokawa K."/>
            <person name="Hongoh Y."/>
        </authorList>
    </citation>
    <scope>NUCLEOTIDE SEQUENCE [LARGE SCALE GENOMIC DNA]</scope>
    <source>
        <strain evidence="1 2">S03</strain>
    </source>
</reference>
<feature type="non-terminal residue" evidence="1">
    <location>
        <position position="1"/>
    </location>
</feature>
<evidence type="ECO:0000313" key="2">
    <source>
        <dbReference type="Proteomes" id="UP000574717"/>
    </source>
</evidence>
<protein>
    <submittedName>
        <fullName evidence="1">Uncharacterized protein</fullName>
    </submittedName>
</protein>
<dbReference type="AlphaFoldDB" id="A0A6V8NJ02"/>
<sequence>ESKLDGKLTQNLVFAVPPSFLSLAFRSFTNCASLHFKPLGEAGIRLEFPLDHIFCKLEKQLFIK</sequence>
<gene>
    <name evidence="1" type="ORF">HKBW3S03_01540</name>
</gene>
<accession>A0A6V8NJ02</accession>
<evidence type="ECO:0000313" key="1">
    <source>
        <dbReference type="EMBL" id="GFP20037.1"/>
    </source>
</evidence>
<dbReference type="EMBL" id="BLRU01000222">
    <property type="protein sequence ID" value="GFP20037.1"/>
    <property type="molecule type" value="Genomic_DNA"/>
</dbReference>
<name>A0A6V8NJ02_9ACTN</name>
<proteinExistence type="predicted"/>
<comment type="caution">
    <text evidence="1">The sequence shown here is derived from an EMBL/GenBank/DDBJ whole genome shotgun (WGS) entry which is preliminary data.</text>
</comment>
<dbReference type="Proteomes" id="UP000574717">
    <property type="component" value="Unassembled WGS sequence"/>
</dbReference>
<organism evidence="1 2">
    <name type="scientific">Candidatus Hakubella thermalkaliphila</name>
    <dbReference type="NCBI Taxonomy" id="2754717"/>
    <lineage>
        <taxon>Bacteria</taxon>
        <taxon>Bacillati</taxon>
        <taxon>Actinomycetota</taxon>
        <taxon>Actinomycetota incertae sedis</taxon>
        <taxon>Candidatus Hakubellales</taxon>
        <taxon>Candidatus Hakubellaceae</taxon>
        <taxon>Candidatus Hakubella</taxon>
    </lineage>
</organism>